<evidence type="ECO:0000313" key="2">
    <source>
        <dbReference type="EMBL" id="KGM08353.1"/>
    </source>
</evidence>
<keyword evidence="1" id="KW-1133">Transmembrane helix</keyword>
<feature type="transmembrane region" description="Helical" evidence="1">
    <location>
        <begin position="75"/>
        <end position="96"/>
    </location>
</feature>
<feature type="non-terminal residue" evidence="2">
    <location>
        <position position="1"/>
    </location>
</feature>
<keyword evidence="3" id="KW-1185">Reference proteome</keyword>
<reference evidence="2 3" key="1">
    <citation type="submission" date="2013-08" db="EMBL/GenBank/DDBJ databases">
        <title>Genome sequencing of Cellulomonas bogoriensis 69B4.</title>
        <authorList>
            <person name="Chen F."/>
            <person name="Li Y."/>
            <person name="Wang G."/>
        </authorList>
    </citation>
    <scope>NUCLEOTIDE SEQUENCE [LARGE SCALE GENOMIC DNA]</scope>
    <source>
        <strain evidence="2 3">69B4</strain>
    </source>
</reference>
<evidence type="ECO:0000313" key="3">
    <source>
        <dbReference type="Proteomes" id="UP000054314"/>
    </source>
</evidence>
<gene>
    <name evidence="2" type="ORF">N869_12265</name>
</gene>
<keyword evidence="1" id="KW-0472">Membrane</keyword>
<dbReference type="Proteomes" id="UP000054314">
    <property type="component" value="Unassembled WGS sequence"/>
</dbReference>
<comment type="caution">
    <text evidence="2">The sequence shown here is derived from an EMBL/GenBank/DDBJ whole genome shotgun (WGS) entry which is preliminary data.</text>
</comment>
<dbReference type="EMBL" id="AXCZ01000389">
    <property type="protein sequence ID" value="KGM08353.1"/>
    <property type="molecule type" value="Genomic_DNA"/>
</dbReference>
<feature type="transmembrane region" description="Helical" evidence="1">
    <location>
        <begin position="156"/>
        <end position="176"/>
    </location>
</feature>
<feature type="non-terminal residue" evidence="2">
    <location>
        <position position="275"/>
    </location>
</feature>
<feature type="transmembrane region" description="Helical" evidence="1">
    <location>
        <begin position="126"/>
        <end position="150"/>
    </location>
</feature>
<name>A0A0A0BIL6_9CELL</name>
<accession>A0A0A0BIL6</accession>
<dbReference type="AlphaFoldDB" id="A0A0A0BIL6"/>
<organism evidence="2 3">
    <name type="scientific">Cellulomonas bogoriensis 69B4 = DSM 16987</name>
    <dbReference type="NCBI Taxonomy" id="1386082"/>
    <lineage>
        <taxon>Bacteria</taxon>
        <taxon>Bacillati</taxon>
        <taxon>Actinomycetota</taxon>
        <taxon>Actinomycetes</taxon>
        <taxon>Micrococcales</taxon>
        <taxon>Cellulomonadaceae</taxon>
        <taxon>Cellulomonas</taxon>
    </lineage>
</organism>
<feature type="transmembrane region" description="Helical" evidence="1">
    <location>
        <begin position="245"/>
        <end position="265"/>
    </location>
</feature>
<evidence type="ECO:0000256" key="1">
    <source>
        <dbReference type="SAM" id="Phobius"/>
    </source>
</evidence>
<sequence length="275" mass="27768">GGATTGTARLVRVAARRDRVVLPVWIVTVTGLAAAVVSTFESTVADEAARVATAQFSASNPLTRVFDGPAAGTELGAMIMVEAYLILAVLTAIMSLQAVTRHTRLEEETGRAELVGSTAVGREARLLAALLLTMGAALVVGAAITTVLTAGGHGGAGAVAAGASITATGWVFAAVAAVTAQVMSTARAANATAGAVLAGAFVLRAVGDLMGTVEASGVEVTSAWPSWLSPLGWGQQVRPYADDRWWVLALPVLTALALVAVAAVLQARRDVGLGM</sequence>
<keyword evidence="1" id="KW-0812">Transmembrane</keyword>
<protein>
    <submittedName>
        <fullName evidence="2">Anibiotic ABC transporter</fullName>
    </submittedName>
</protein>
<proteinExistence type="predicted"/>
<feature type="transmembrane region" description="Helical" evidence="1">
    <location>
        <begin position="20"/>
        <end position="40"/>
    </location>
</feature>